<dbReference type="InterPro" id="IPR000119">
    <property type="entry name" value="Hist_DNA-bd"/>
</dbReference>
<dbReference type="SUPFAM" id="SSF47729">
    <property type="entry name" value="IHF-like DNA-binding proteins"/>
    <property type="match status" value="1"/>
</dbReference>
<dbReference type="GO" id="GO:0003677">
    <property type="term" value="F:DNA binding"/>
    <property type="evidence" value="ECO:0007669"/>
    <property type="project" value="UniProtKB-KW"/>
</dbReference>
<dbReference type="InterPro" id="IPR020816">
    <property type="entry name" value="Histone-like_DNA-bd_CS"/>
</dbReference>
<reference evidence="6 7" key="1">
    <citation type="submission" date="2014-04" db="EMBL/GenBank/DDBJ databases">
        <title>The Genome Sequence of Thermoanaerobaculum aquaticum MP-01, The First Cultivated Group 23 Acidobacterium.</title>
        <authorList>
            <person name="Stamps B.W."/>
            <person name="Losey N.A."/>
            <person name="Lawson P.A."/>
            <person name="Stevenson B.S."/>
        </authorList>
    </citation>
    <scope>NUCLEOTIDE SEQUENCE [LARGE SCALE GENOMIC DNA]</scope>
    <source>
        <strain evidence="6 7">MP-01</strain>
    </source>
</reference>
<reference evidence="5" key="2">
    <citation type="journal article" date="2020" name="mSystems">
        <title>Genome- and Community-Level Interaction Insights into Carbon Utilization and Element Cycling Functions of Hydrothermarchaeota in Hydrothermal Sediment.</title>
        <authorList>
            <person name="Zhou Z."/>
            <person name="Liu Y."/>
            <person name="Xu W."/>
            <person name="Pan J."/>
            <person name="Luo Z.H."/>
            <person name="Li M."/>
        </authorList>
    </citation>
    <scope>NUCLEOTIDE SEQUENCE [LARGE SCALE GENOMIC DNA]</scope>
    <source>
        <strain evidence="5">SpSt-299</strain>
    </source>
</reference>
<keyword evidence="7" id="KW-1185">Reference proteome</keyword>
<keyword evidence="3 6" id="KW-0238">DNA-binding</keyword>
<dbReference type="CDD" id="cd13831">
    <property type="entry name" value="HU"/>
    <property type="match status" value="1"/>
</dbReference>
<evidence type="ECO:0000313" key="6">
    <source>
        <dbReference type="EMBL" id="KDA53249.1"/>
    </source>
</evidence>
<evidence type="ECO:0000256" key="2">
    <source>
        <dbReference type="ARBA" id="ARBA00023067"/>
    </source>
</evidence>
<proteinExistence type="inferred from homology"/>
<dbReference type="Gene3D" id="4.10.520.10">
    <property type="entry name" value="IHF-like DNA-binding proteins"/>
    <property type="match status" value="1"/>
</dbReference>
<dbReference type="PRINTS" id="PR01727">
    <property type="entry name" value="DNABINDINGHU"/>
</dbReference>
<dbReference type="PANTHER" id="PTHR33175:SF3">
    <property type="entry name" value="DNA-BINDING PROTEIN HU-BETA"/>
    <property type="match status" value="1"/>
</dbReference>
<protein>
    <submittedName>
        <fullName evidence="5 6">DNA-binding protein</fullName>
    </submittedName>
</protein>
<accession>A0A062XV26</accession>
<dbReference type="Proteomes" id="UP000027284">
    <property type="component" value="Unassembled WGS sequence"/>
</dbReference>
<dbReference type="EMBL" id="DSMR01000278">
    <property type="protein sequence ID" value="HET47279.1"/>
    <property type="molecule type" value="Genomic_DNA"/>
</dbReference>
<evidence type="ECO:0000313" key="7">
    <source>
        <dbReference type="Proteomes" id="UP000027284"/>
    </source>
</evidence>
<evidence type="ECO:0000256" key="4">
    <source>
        <dbReference type="RuleBase" id="RU003939"/>
    </source>
</evidence>
<comment type="similarity">
    <text evidence="1 4">Belongs to the bacterial histone-like protein family.</text>
</comment>
<dbReference type="PANTHER" id="PTHR33175">
    <property type="entry name" value="DNA-BINDING PROTEIN HU"/>
    <property type="match status" value="1"/>
</dbReference>
<dbReference type="EMBL" id="JMFG01000024">
    <property type="protein sequence ID" value="KDA53249.1"/>
    <property type="molecule type" value="Genomic_DNA"/>
</dbReference>
<gene>
    <name evidence="6" type="ORF">EG19_06615</name>
    <name evidence="5" type="ORF">ENQ31_03850</name>
</gene>
<dbReference type="OrthoDB" id="9799835at2"/>
<dbReference type="PROSITE" id="PS00045">
    <property type="entry name" value="HISTONE_LIKE"/>
    <property type="match status" value="1"/>
</dbReference>
<evidence type="ECO:0000256" key="1">
    <source>
        <dbReference type="ARBA" id="ARBA00010529"/>
    </source>
</evidence>
<dbReference type="InterPro" id="IPR010992">
    <property type="entry name" value="IHF-like_DNA-bd_dom_sf"/>
</dbReference>
<sequence length="95" mass="10126">MNKSELVAKLAKKTGLTQAKAAEAVDAIFNPSKGLLVGELAAGKKVTLPGFGSFFVRKRAARKGRNPATGKQITIPARKYPAFKVGKTLKEKVSK</sequence>
<comment type="caution">
    <text evidence="6">The sequence shown here is derived from an EMBL/GenBank/DDBJ whole genome shotgun (WGS) entry which is preliminary data.</text>
</comment>
<dbReference type="AlphaFoldDB" id="A0A062XV26"/>
<dbReference type="GO" id="GO:0030527">
    <property type="term" value="F:structural constituent of chromatin"/>
    <property type="evidence" value="ECO:0007669"/>
    <property type="project" value="InterPro"/>
</dbReference>
<dbReference type="STRING" id="1312852.EG19_06615"/>
<dbReference type="GO" id="GO:0005829">
    <property type="term" value="C:cytosol"/>
    <property type="evidence" value="ECO:0007669"/>
    <property type="project" value="TreeGrafter"/>
</dbReference>
<organism evidence="6 7">
    <name type="scientific">Thermoanaerobaculum aquaticum</name>
    <dbReference type="NCBI Taxonomy" id="1312852"/>
    <lineage>
        <taxon>Bacteria</taxon>
        <taxon>Pseudomonadati</taxon>
        <taxon>Acidobacteriota</taxon>
        <taxon>Thermoanaerobaculia</taxon>
        <taxon>Thermoanaerobaculales</taxon>
        <taxon>Thermoanaerobaculaceae</taxon>
        <taxon>Thermoanaerobaculum</taxon>
    </lineage>
</organism>
<dbReference type="GO" id="GO:0030261">
    <property type="term" value="P:chromosome condensation"/>
    <property type="evidence" value="ECO:0007669"/>
    <property type="project" value="UniProtKB-KW"/>
</dbReference>
<name>A0A062XV26_9BACT</name>
<evidence type="ECO:0000256" key="3">
    <source>
        <dbReference type="ARBA" id="ARBA00023125"/>
    </source>
</evidence>
<dbReference type="Pfam" id="PF00216">
    <property type="entry name" value="Bac_DNA_binding"/>
    <property type="match status" value="1"/>
</dbReference>
<evidence type="ECO:0000313" key="5">
    <source>
        <dbReference type="EMBL" id="HET47279.1"/>
    </source>
</evidence>
<dbReference type="SMART" id="SM00411">
    <property type="entry name" value="BHL"/>
    <property type="match status" value="1"/>
</dbReference>
<dbReference type="RefSeq" id="WP_038049953.1">
    <property type="nucleotide sequence ID" value="NZ_JMFG01000024.1"/>
</dbReference>
<keyword evidence="2" id="KW-0226">DNA condensation</keyword>